<evidence type="ECO:0000313" key="3">
    <source>
        <dbReference type="Proteomes" id="UP000767238"/>
    </source>
</evidence>
<reference evidence="2" key="2">
    <citation type="submission" date="2021-08" db="EMBL/GenBank/DDBJ databases">
        <authorList>
            <person name="Gostincar C."/>
            <person name="Sun X."/>
            <person name="Song Z."/>
            <person name="Gunde-Cimerman N."/>
        </authorList>
    </citation>
    <scope>NUCLEOTIDE SEQUENCE</scope>
    <source>
        <strain evidence="2">EXF-8016</strain>
    </source>
</reference>
<keyword evidence="1" id="KW-0560">Oxidoreductase</keyword>
<name>A0A9P8GM95_AURME</name>
<keyword evidence="2" id="KW-0503">Monooxygenase</keyword>
<protein>
    <submittedName>
        <fullName evidence="2">Flavin-containing monooxygenase</fullName>
    </submittedName>
</protein>
<dbReference type="InterPro" id="IPR050982">
    <property type="entry name" value="Auxin_biosynth/cation_transpt"/>
</dbReference>
<dbReference type="AlphaFoldDB" id="A0A9P8GM95"/>
<dbReference type="PANTHER" id="PTHR43539">
    <property type="entry name" value="FLAVIN-BINDING MONOOXYGENASE-LIKE PROTEIN (AFU_ORTHOLOGUE AFUA_4G09220)"/>
    <property type="match status" value="1"/>
</dbReference>
<reference evidence="2" key="1">
    <citation type="journal article" date="2021" name="J Fungi (Basel)">
        <title>Virulence traits and population genomics of the black yeast Aureobasidium melanogenum.</title>
        <authorList>
            <person name="Cernosa A."/>
            <person name="Sun X."/>
            <person name="Gostincar C."/>
            <person name="Fang C."/>
            <person name="Gunde-Cimerman N."/>
            <person name="Song Z."/>
        </authorList>
    </citation>
    <scope>NUCLEOTIDE SEQUENCE</scope>
    <source>
        <strain evidence="2">EXF-8016</strain>
    </source>
</reference>
<dbReference type="Gene3D" id="3.50.50.60">
    <property type="entry name" value="FAD/NAD(P)-binding domain"/>
    <property type="match status" value="2"/>
</dbReference>
<evidence type="ECO:0000256" key="1">
    <source>
        <dbReference type="ARBA" id="ARBA00023002"/>
    </source>
</evidence>
<gene>
    <name evidence="2" type="ORF">KCV03_g3339</name>
</gene>
<feature type="non-terminal residue" evidence="2">
    <location>
        <position position="1"/>
    </location>
</feature>
<dbReference type="Pfam" id="PF13738">
    <property type="entry name" value="Pyr_redox_3"/>
    <property type="match status" value="1"/>
</dbReference>
<dbReference type="Proteomes" id="UP000767238">
    <property type="component" value="Unassembled WGS sequence"/>
</dbReference>
<organism evidence="2 3">
    <name type="scientific">Aureobasidium melanogenum</name>
    <name type="common">Aureobasidium pullulans var. melanogenum</name>
    <dbReference type="NCBI Taxonomy" id="46634"/>
    <lineage>
        <taxon>Eukaryota</taxon>
        <taxon>Fungi</taxon>
        <taxon>Dikarya</taxon>
        <taxon>Ascomycota</taxon>
        <taxon>Pezizomycotina</taxon>
        <taxon>Dothideomycetes</taxon>
        <taxon>Dothideomycetidae</taxon>
        <taxon>Dothideales</taxon>
        <taxon>Saccotheciaceae</taxon>
        <taxon>Aureobasidium</taxon>
    </lineage>
</organism>
<comment type="caution">
    <text evidence="2">The sequence shown here is derived from an EMBL/GenBank/DDBJ whole genome shotgun (WGS) entry which is preliminary data.</text>
</comment>
<dbReference type="EMBL" id="JAHFYH010000017">
    <property type="protein sequence ID" value="KAH0224679.1"/>
    <property type="molecule type" value="Genomic_DNA"/>
</dbReference>
<dbReference type="PANTHER" id="PTHR43539:SF68">
    <property type="entry name" value="FLAVIN-BINDING MONOOXYGENASE-LIKE PROTEIN (AFU_ORTHOLOGUE AFUA_4G09220)"/>
    <property type="match status" value="1"/>
</dbReference>
<accession>A0A9P8GM95</accession>
<evidence type="ECO:0000313" key="2">
    <source>
        <dbReference type="EMBL" id="KAH0224679.1"/>
    </source>
</evidence>
<dbReference type="GO" id="GO:0050660">
    <property type="term" value="F:flavin adenine dinucleotide binding"/>
    <property type="evidence" value="ECO:0007669"/>
    <property type="project" value="TreeGrafter"/>
</dbReference>
<dbReference type="InterPro" id="IPR036188">
    <property type="entry name" value="FAD/NAD-bd_sf"/>
</dbReference>
<dbReference type="SUPFAM" id="SSF51905">
    <property type="entry name" value="FAD/NAD(P)-binding domain"/>
    <property type="match status" value="1"/>
</dbReference>
<dbReference type="OrthoDB" id="74360at2759"/>
<sequence>MAAVQGPTFPTPVITSDQLKGSLPTVTIDENVDCTAIATPCIARLQNLQQNDLTDDAIWRDSLSITEHQRTFNSAKSIATVWNELKDKCQPHNFQLAPNTAKIFRLGPRPAWLTAAFRFETSGAHPAECSGRLNMVPDDNGDYKIWVFCTLIEELKNYDGHGNPDRSPDPKFAPAANLEDGGEIDCIIVGGGMAGLCAAGRLHALRIPYLVVERNTSVGDNWTKRYDSIHLHLSNSYSEMPFQRVYADKPYNLSSRDLAEGMQKYVDMHNIQIWLSSSVDQARWEENTKSWNVIVSKEGQLCKLKTKHLVMAIGGGLDVPRYPEEYANRDQYQGSVLHSIDWKNANAFTGKKGIIIGSANSAFDIAQNMVDSNMSEITMVQRSATHVISTTVFYPLIDPLYNPQTDVGLSDRLMLTPPYAVGRLVTIAGATALQAQDPDHYSYLRNAGFKFHQSPDLLANPVEKFGGHVLDHGSVASVFKSGKLKVKSGILPVSFTRTGLRFQDGSEVHADVIVLATGFRSNLRESVAAIIGSSTANHLDDFFGLDAEGEIRGLAKPIGHPGIRYFGGGTAHARFLSRVLAMQIAADVRGKPFVPYTATP</sequence>
<proteinExistence type="predicted"/>
<dbReference type="GO" id="GO:0004497">
    <property type="term" value="F:monooxygenase activity"/>
    <property type="evidence" value="ECO:0007669"/>
    <property type="project" value="UniProtKB-KW"/>
</dbReference>